<dbReference type="Gene3D" id="3.40.30.10">
    <property type="entry name" value="Glutaredoxin"/>
    <property type="match status" value="1"/>
</dbReference>
<dbReference type="SUPFAM" id="SSF47616">
    <property type="entry name" value="GST C-terminal domain-like"/>
    <property type="match status" value="1"/>
</dbReference>
<dbReference type="PANTHER" id="PTHR43968">
    <property type="match status" value="1"/>
</dbReference>
<gene>
    <name evidence="2" type="ORF">BU16DRAFT_526051</name>
</gene>
<dbReference type="PANTHER" id="PTHR43968:SF6">
    <property type="entry name" value="GLUTATHIONE S-TRANSFERASE OMEGA"/>
    <property type="match status" value="1"/>
</dbReference>
<dbReference type="InterPro" id="IPR004045">
    <property type="entry name" value="Glutathione_S-Trfase_N"/>
</dbReference>
<dbReference type="PROSITE" id="PS50404">
    <property type="entry name" value="GST_NTER"/>
    <property type="match status" value="1"/>
</dbReference>
<dbReference type="EMBL" id="MU004187">
    <property type="protein sequence ID" value="KAF2496997.1"/>
    <property type="molecule type" value="Genomic_DNA"/>
</dbReference>
<dbReference type="InterPro" id="IPR036282">
    <property type="entry name" value="Glutathione-S-Trfase_C_sf"/>
</dbReference>
<protein>
    <recommendedName>
        <fullName evidence="1">GST N-terminal domain-containing protein</fullName>
    </recommendedName>
</protein>
<evidence type="ECO:0000313" key="3">
    <source>
        <dbReference type="Proteomes" id="UP000799750"/>
    </source>
</evidence>
<organism evidence="2 3">
    <name type="scientific">Lophium mytilinum</name>
    <dbReference type="NCBI Taxonomy" id="390894"/>
    <lineage>
        <taxon>Eukaryota</taxon>
        <taxon>Fungi</taxon>
        <taxon>Dikarya</taxon>
        <taxon>Ascomycota</taxon>
        <taxon>Pezizomycotina</taxon>
        <taxon>Dothideomycetes</taxon>
        <taxon>Pleosporomycetidae</taxon>
        <taxon>Mytilinidiales</taxon>
        <taxon>Mytilinidiaceae</taxon>
        <taxon>Lophium</taxon>
    </lineage>
</organism>
<reference evidence="2" key="1">
    <citation type="journal article" date="2020" name="Stud. Mycol.">
        <title>101 Dothideomycetes genomes: a test case for predicting lifestyles and emergence of pathogens.</title>
        <authorList>
            <person name="Haridas S."/>
            <person name="Albert R."/>
            <person name="Binder M."/>
            <person name="Bloem J."/>
            <person name="Labutti K."/>
            <person name="Salamov A."/>
            <person name="Andreopoulos B."/>
            <person name="Baker S."/>
            <person name="Barry K."/>
            <person name="Bills G."/>
            <person name="Bluhm B."/>
            <person name="Cannon C."/>
            <person name="Castanera R."/>
            <person name="Culley D."/>
            <person name="Daum C."/>
            <person name="Ezra D."/>
            <person name="Gonzalez J."/>
            <person name="Henrissat B."/>
            <person name="Kuo A."/>
            <person name="Liang C."/>
            <person name="Lipzen A."/>
            <person name="Lutzoni F."/>
            <person name="Magnuson J."/>
            <person name="Mondo S."/>
            <person name="Nolan M."/>
            <person name="Ohm R."/>
            <person name="Pangilinan J."/>
            <person name="Park H.-J."/>
            <person name="Ramirez L."/>
            <person name="Alfaro M."/>
            <person name="Sun H."/>
            <person name="Tritt A."/>
            <person name="Yoshinaga Y."/>
            <person name="Zwiers L.-H."/>
            <person name="Turgeon B."/>
            <person name="Goodwin S."/>
            <person name="Spatafora J."/>
            <person name="Crous P."/>
            <person name="Grigoriev I."/>
        </authorList>
    </citation>
    <scope>NUCLEOTIDE SEQUENCE</scope>
    <source>
        <strain evidence="2">CBS 269.34</strain>
    </source>
</reference>
<dbReference type="SUPFAM" id="SSF52833">
    <property type="entry name" value="Thioredoxin-like"/>
    <property type="match status" value="1"/>
</dbReference>
<evidence type="ECO:0000259" key="1">
    <source>
        <dbReference type="PROSITE" id="PS50404"/>
    </source>
</evidence>
<dbReference type="InterPro" id="IPR036249">
    <property type="entry name" value="Thioredoxin-like_sf"/>
</dbReference>
<name>A0A6A6R0Q4_9PEZI</name>
<dbReference type="InterPro" id="IPR050983">
    <property type="entry name" value="GST_Omega/HSP26"/>
</dbReference>
<dbReference type="Pfam" id="PF13409">
    <property type="entry name" value="GST_N_2"/>
    <property type="match status" value="1"/>
</dbReference>
<dbReference type="Proteomes" id="UP000799750">
    <property type="component" value="Unassembled WGS sequence"/>
</dbReference>
<proteinExistence type="predicted"/>
<dbReference type="GO" id="GO:0005737">
    <property type="term" value="C:cytoplasm"/>
    <property type="evidence" value="ECO:0007669"/>
    <property type="project" value="TreeGrafter"/>
</dbReference>
<feature type="domain" description="GST N-terminal" evidence="1">
    <location>
        <begin position="3"/>
        <end position="83"/>
    </location>
</feature>
<dbReference type="AlphaFoldDB" id="A0A6A6R0Q4"/>
<accession>A0A6A6R0Q4</accession>
<keyword evidence="3" id="KW-1185">Reference proteome</keyword>
<dbReference type="Gene3D" id="1.20.1050.10">
    <property type="match status" value="1"/>
</dbReference>
<dbReference type="OrthoDB" id="249703at2759"/>
<evidence type="ECO:0000313" key="2">
    <source>
        <dbReference type="EMBL" id="KAF2496997.1"/>
    </source>
</evidence>
<sequence length="204" mass="22721">MAARLQLFVSLSSPFARKARIAVSALRLAAEIDVHVVNPWTDTGLRSMNPLSKVPTLVRADGTALYDSRVIVEYLESLSAHPLLLPREPGEQRWRNLRLQAMADDACSAAGRLYAAERDLRGLDALQAGRERLSAAVFSTLDALENETLSVEQWQLGDMCAAILPGYCVFRFPERDWREGRPNLAKFVEGMESLAVFRENPHQG</sequence>